<organism evidence="2 3">
    <name type="scientific">Ectobacillus ponti</name>
    <dbReference type="NCBI Taxonomy" id="2961894"/>
    <lineage>
        <taxon>Bacteria</taxon>
        <taxon>Bacillati</taxon>
        <taxon>Bacillota</taxon>
        <taxon>Bacilli</taxon>
        <taxon>Bacillales</taxon>
        <taxon>Bacillaceae</taxon>
        <taxon>Ectobacillus</taxon>
    </lineage>
</organism>
<proteinExistence type="predicted"/>
<reference evidence="2" key="1">
    <citation type="submission" date="2022-07" db="EMBL/GenBank/DDBJ databases">
        <authorList>
            <person name="Li W.-J."/>
            <person name="Deng Q.-Q."/>
        </authorList>
    </citation>
    <scope>NUCLEOTIDE SEQUENCE</scope>
    <source>
        <strain evidence="2">SYSU M60031</strain>
    </source>
</reference>
<feature type="coiled-coil region" evidence="1">
    <location>
        <begin position="96"/>
        <end position="140"/>
    </location>
</feature>
<comment type="caution">
    <text evidence="2">The sequence shown here is derived from an EMBL/GenBank/DDBJ whole genome shotgun (WGS) entry which is preliminary data.</text>
</comment>
<keyword evidence="1" id="KW-0175">Coiled coil</keyword>
<dbReference type="RefSeq" id="WP_254760464.1">
    <property type="nucleotide sequence ID" value="NZ_JANCLT010000012.1"/>
</dbReference>
<keyword evidence="3" id="KW-1185">Reference proteome</keyword>
<protein>
    <submittedName>
        <fullName evidence="2">Uncharacterized protein</fullName>
    </submittedName>
</protein>
<dbReference type="Proteomes" id="UP001156102">
    <property type="component" value="Unassembled WGS sequence"/>
</dbReference>
<gene>
    <name evidence="2" type="ORF">NK662_18685</name>
</gene>
<evidence type="ECO:0000256" key="1">
    <source>
        <dbReference type="SAM" id="Coils"/>
    </source>
</evidence>
<evidence type="ECO:0000313" key="3">
    <source>
        <dbReference type="Proteomes" id="UP001156102"/>
    </source>
</evidence>
<name>A0AA41XBC0_9BACI</name>
<sequence>MTSVQQSVRTGKAVQVQHSIRQPLSAERVACEQELQGLKDLIQKVIAERDNLQLQNTRLQRAIDTQDTLWIGGKAMRTVRIEEEVLLKLKARGERVEQLEQENGKLQGYIEAVREENAELESLRQRYAELAEDYETLRKDNDWQVEQRLIAAKALQELQQQFDCLSSEYMITVQENNSLHRRAYAAQQHVMALLADDQL</sequence>
<dbReference type="EMBL" id="JANCLT010000012">
    <property type="protein sequence ID" value="MCP8970548.1"/>
    <property type="molecule type" value="Genomic_DNA"/>
</dbReference>
<accession>A0AA41XBC0</accession>
<dbReference type="AlphaFoldDB" id="A0AA41XBC0"/>
<evidence type="ECO:0000313" key="2">
    <source>
        <dbReference type="EMBL" id="MCP8970548.1"/>
    </source>
</evidence>
<feature type="coiled-coil region" evidence="1">
    <location>
        <begin position="28"/>
        <end position="62"/>
    </location>
</feature>